<organism evidence="2 3">
    <name type="scientific">Crenobacter intestini</name>
    <dbReference type="NCBI Taxonomy" id="2563443"/>
    <lineage>
        <taxon>Bacteria</taxon>
        <taxon>Pseudomonadati</taxon>
        <taxon>Pseudomonadota</taxon>
        <taxon>Betaproteobacteria</taxon>
        <taxon>Neisseriales</taxon>
        <taxon>Neisseriaceae</taxon>
        <taxon>Crenobacter</taxon>
    </lineage>
</organism>
<reference evidence="2 3" key="1">
    <citation type="submission" date="2019-04" db="EMBL/GenBank/DDBJ databases">
        <title>Crenobacter sp. nov.</title>
        <authorList>
            <person name="Shi S."/>
        </authorList>
    </citation>
    <scope>NUCLEOTIDE SEQUENCE [LARGE SCALE GENOMIC DNA]</scope>
    <source>
        <strain evidence="2 3">GY 70310</strain>
    </source>
</reference>
<sequence length="105" mass="11817">MAEVDPRRDRRVTRRVKMGCKAKIRVPASGETFYGECVDLSVDGLSVRSNFVPRFGERVDVVLMVAGIGTQAARPLVLHAEVRRCNEWVPGYLYDIGLRIVSREP</sequence>
<dbReference type="EMBL" id="STGJ01000008">
    <property type="protein sequence ID" value="TIC83062.1"/>
    <property type="molecule type" value="Genomic_DNA"/>
</dbReference>
<evidence type="ECO:0000259" key="1">
    <source>
        <dbReference type="Pfam" id="PF07238"/>
    </source>
</evidence>
<dbReference type="RefSeq" id="WP_136552861.1">
    <property type="nucleotide sequence ID" value="NZ_STGJ01000008.1"/>
</dbReference>
<dbReference type="AlphaFoldDB" id="A0A4T0UVH3"/>
<accession>A0A4T0UVH3</accession>
<dbReference type="OrthoDB" id="8562941at2"/>
<dbReference type="InterPro" id="IPR009875">
    <property type="entry name" value="PilZ_domain"/>
</dbReference>
<dbReference type="GO" id="GO:0035438">
    <property type="term" value="F:cyclic-di-GMP binding"/>
    <property type="evidence" value="ECO:0007669"/>
    <property type="project" value="InterPro"/>
</dbReference>
<dbReference type="SUPFAM" id="SSF141371">
    <property type="entry name" value="PilZ domain-like"/>
    <property type="match status" value="1"/>
</dbReference>
<feature type="domain" description="PilZ" evidence="1">
    <location>
        <begin position="10"/>
        <end position="100"/>
    </location>
</feature>
<name>A0A4T0UVH3_9NEIS</name>
<protein>
    <submittedName>
        <fullName evidence="2">PilZ domain-containing protein</fullName>
    </submittedName>
</protein>
<proteinExistence type="predicted"/>
<dbReference type="Proteomes" id="UP000308891">
    <property type="component" value="Unassembled WGS sequence"/>
</dbReference>
<evidence type="ECO:0000313" key="2">
    <source>
        <dbReference type="EMBL" id="TIC83062.1"/>
    </source>
</evidence>
<gene>
    <name evidence="2" type="ORF">E5K04_08170</name>
</gene>
<keyword evidence="3" id="KW-1185">Reference proteome</keyword>
<dbReference type="Pfam" id="PF07238">
    <property type="entry name" value="PilZ"/>
    <property type="match status" value="1"/>
</dbReference>
<dbReference type="Gene3D" id="2.40.10.220">
    <property type="entry name" value="predicted glycosyltransferase like domains"/>
    <property type="match status" value="1"/>
</dbReference>
<comment type="caution">
    <text evidence="2">The sequence shown here is derived from an EMBL/GenBank/DDBJ whole genome shotgun (WGS) entry which is preliminary data.</text>
</comment>
<evidence type="ECO:0000313" key="3">
    <source>
        <dbReference type="Proteomes" id="UP000308891"/>
    </source>
</evidence>